<keyword evidence="7" id="KW-1185">Reference proteome</keyword>
<dbReference type="PIRSF" id="PIRSF004505">
    <property type="entry name" value="MT_bac"/>
    <property type="match status" value="1"/>
</dbReference>
<comment type="subcellular location">
    <subcellularLocation>
        <location evidence="5">Cytoplasm</location>
    </subcellularLocation>
</comment>
<accession>A0ABU9D903</accession>
<dbReference type="Gene3D" id="3.40.1280.10">
    <property type="match status" value="1"/>
</dbReference>
<organism evidence="6 7">
    <name type="scientific">Thermithiobacillus plumbiphilus</name>
    <dbReference type="NCBI Taxonomy" id="1729899"/>
    <lineage>
        <taxon>Bacteria</taxon>
        <taxon>Pseudomonadati</taxon>
        <taxon>Pseudomonadota</taxon>
        <taxon>Acidithiobacillia</taxon>
        <taxon>Acidithiobacillales</taxon>
        <taxon>Thermithiobacillaceae</taxon>
        <taxon>Thermithiobacillus</taxon>
    </lineage>
</organism>
<dbReference type="NCBIfam" id="TIGR00246">
    <property type="entry name" value="tRNA_RlmH_YbeA"/>
    <property type="match status" value="1"/>
</dbReference>
<dbReference type="NCBIfam" id="NF000986">
    <property type="entry name" value="PRK00103.1-4"/>
    <property type="match status" value="1"/>
</dbReference>
<dbReference type="Pfam" id="PF02590">
    <property type="entry name" value="SPOUT_MTase"/>
    <property type="match status" value="1"/>
</dbReference>
<feature type="binding site" evidence="5">
    <location>
        <position position="73"/>
    </location>
    <ligand>
        <name>S-adenosyl-L-methionine</name>
        <dbReference type="ChEBI" id="CHEBI:59789"/>
    </ligand>
</feature>
<dbReference type="HAMAP" id="MF_00658">
    <property type="entry name" value="23SrRNA_methyltr_H"/>
    <property type="match status" value="1"/>
</dbReference>
<dbReference type="SUPFAM" id="SSF75217">
    <property type="entry name" value="alpha/beta knot"/>
    <property type="match status" value="1"/>
</dbReference>
<comment type="caution">
    <text evidence="6">The sequence shown here is derived from an EMBL/GenBank/DDBJ whole genome shotgun (WGS) entry which is preliminary data.</text>
</comment>
<feature type="binding site" evidence="5">
    <location>
        <position position="104"/>
    </location>
    <ligand>
        <name>S-adenosyl-L-methionine</name>
        <dbReference type="ChEBI" id="CHEBI:59789"/>
    </ligand>
</feature>
<evidence type="ECO:0000313" key="7">
    <source>
        <dbReference type="Proteomes" id="UP001446205"/>
    </source>
</evidence>
<dbReference type="CDD" id="cd18081">
    <property type="entry name" value="RlmH-like"/>
    <property type="match status" value="1"/>
</dbReference>
<comment type="subunit">
    <text evidence="5">Homodimer.</text>
</comment>
<evidence type="ECO:0000256" key="1">
    <source>
        <dbReference type="ARBA" id="ARBA00022603"/>
    </source>
</evidence>
<proteinExistence type="inferred from homology"/>
<dbReference type="EMBL" id="JBBPCO010000008">
    <property type="protein sequence ID" value="MEK8090005.1"/>
    <property type="molecule type" value="Genomic_DNA"/>
</dbReference>
<evidence type="ECO:0000256" key="5">
    <source>
        <dbReference type="HAMAP-Rule" id="MF_00658"/>
    </source>
</evidence>
<dbReference type="InterPro" id="IPR029026">
    <property type="entry name" value="tRNA_m1G_MTases_N"/>
</dbReference>
<dbReference type="Proteomes" id="UP001446205">
    <property type="component" value="Unassembled WGS sequence"/>
</dbReference>
<dbReference type="InterPro" id="IPR003742">
    <property type="entry name" value="RlmH-like"/>
</dbReference>
<keyword evidence="3 5" id="KW-0949">S-adenosyl-L-methionine</keyword>
<evidence type="ECO:0000256" key="2">
    <source>
        <dbReference type="ARBA" id="ARBA00022679"/>
    </source>
</evidence>
<keyword evidence="1 5" id="KW-0489">Methyltransferase</keyword>
<gene>
    <name evidence="5 6" type="primary">rlmH</name>
    <name evidence="6" type="ORF">WOB96_09515</name>
</gene>
<keyword evidence="2 5" id="KW-0808">Transferase</keyword>
<evidence type="ECO:0000313" key="6">
    <source>
        <dbReference type="EMBL" id="MEK8090005.1"/>
    </source>
</evidence>
<feature type="binding site" evidence="5">
    <location>
        <begin position="123"/>
        <end position="128"/>
    </location>
    <ligand>
        <name>S-adenosyl-L-methionine</name>
        <dbReference type="ChEBI" id="CHEBI:59789"/>
    </ligand>
</feature>
<keyword evidence="5" id="KW-0963">Cytoplasm</keyword>
<evidence type="ECO:0000256" key="4">
    <source>
        <dbReference type="ARBA" id="ARBA00038303"/>
    </source>
</evidence>
<dbReference type="PANTHER" id="PTHR33603:SF1">
    <property type="entry name" value="RIBOSOMAL RNA LARGE SUBUNIT METHYLTRANSFERASE H"/>
    <property type="match status" value="1"/>
</dbReference>
<protein>
    <recommendedName>
        <fullName evidence="5">Ribosomal RNA large subunit methyltransferase H</fullName>
        <ecNumber evidence="5">2.1.1.177</ecNumber>
    </recommendedName>
    <alternativeName>
        <fullName evidence="5">23S rRNA (pseudouridine1915-N3)-methyltransferase</fullName>
    </alternativeName>
    <alternativeName>
        <fullName evidence="5">23S rRNA m3Psi1915 methyltransferase</fullName>
    </alternativeName>
    <alternativeName>
        <fullName evidence="5">rRNA (pseudouridine-N3-)-methyltransferase RlmH</fullName>
    </alternativeName>
</protein>
<reference evidence="6 7" key="1">
    <citation type="submission" date="2024-04" db="EMBL/GenBank/DDBJ databases">
        <authorList>
            <person name="Abashina T."/>
            <person name="Shaikin A."/>
        </authorList>
    </citation>
    <scope>NUCLEOTIDE SEQUENCE [LARGE SCALE GENOMIC DNA]</scope>
    <source>
        <strain evidence="6 7">AAFK</strain>
    </source>
</reference>
<dbReference type="EC" id="2.1.1.177" evidence="5"/>
<evidence type="ECO:0000256" key="3">
    <source>
        <dbReference type="ARBA" id="ARBA00022691"/>
    </source>
</evidence>
<comment type="function">
    <text evidence="5">Specifically methylates the pseudouridine at position 1915 (m3Psi1915) in 23S rRNA.</text>
</comment>
<dbReference type="RefSeq" id="WP_341371062.1">
    <property type="nucleotide sequence ID" value="NZ_JBBPCO010000008.1"/>
</dbReference>
<dbReference type="PANTHER" id="PTHR33603">
    <property type="entry name" value="METHYLTRANSFERASE"/>
    <property type="match status" value="1"/>
</dbReference>
<dbReference type="InterPro" id="IPR029028">
    <property type="entry name" value="Alpha/beta_knot_MTases"/>
</dbReference>
<comment type="catalytic activity">
    <reaction evidence="5">
        <text>pseudouridine(1915) in 23S rRNA + S-adenosyl-L-methionine = N(3)-methylpseudouridine(1915) in 23S rRNA + S-adenosyl-L-homocysteine + H(+)</text>
        <dbReference type="Rhea" id="RHEA:42752"/>
        <dbReference type="Rhea" id="RHEA-COMP:10221"/>
        <dbReference type="Rhea" id="RHEA-COMP:10222"/>
        <dbReference type="ChEBI" id="CHEBI:15378"/>
        <dbReference type="ChEBI" id="CHEBI:57856"/>
        <dbReference type="ChEBI" id="CHEBI:59789"/>
        <dbReference type="ChEBI" id="CHEBI:65314"/>
        <dbReference type="ChEBI" id="CHEBI:74486"/>
        <dbReference type="EC" id="2.1.1.177"/>
    </reaction>
</comment>
<comment type="similarity">
    <text evidence="4 5">Belongs to the RNA methyltransferase RlmH family.</text>
</comment>
<keyword evidence="5" id="KW-0698">rRNA processing</keyword>
<name>A0ABU9D903_9PROT</name>
<sequence length="156" mass="17388">MKLQVLAIGHKMPRWVEEAASEYANRMPPHCSLQFTALPAGKRGKGADLARLTREEGERLIAATAKGAYVVALDLRGEVVSTEFLATRLEHWLAAGRDVAFWIGGPEGLSPDCLQRADWRWSLSPLTFAHPVVRVILAEQLYRAWSITAGLPYHRE</sequence>